<dbReference type="PATRIC" id="fig|1341181.4.peg.1113"/>
<keyword evidence="2" id="KW-1185">Reference proteome</keyword>
<organism evidence="1 2">
    <name type="scientific">Flavobacterium limnosediminis JC2902</name>
    <dbReference type="NCBI Taxonomy" id="1341181"/>
    <lineage>
        <taxon>Bacteria</taxon>
        <taxon>Pseudomonadati</taxon>
        <taxon>Bacteroidota</taxon>
        <taxon>Flavobacteriia</taxon>
        <taxon>Flavobacteriales</taxon>
        <taxon>Flavobacteriaceae</taxon>
        <taxon>Flavobacterium</taxon>
    </lineage>
</organism>
<dbReference type="STRING" id="1341181.FLJC2902T_11230"/>
<name>V6SXE4_9FLAO</name>
<evidence type="ECO:0000313" key="2">
    <source>
        <dbReference type="Proteomes" id="UP000018004"/>
    </source>
</evidence>
<protein>
    <submittedName>
        <fullName evidence="1">Uncharacterized protein</fullName>
    </submittedName>
</protein>
<dbReference type="EMBL" id="AVGG01000003">
    <property type="protein sequence ID" value="ESU29085.1"/>
    <property type="molecule type" value="Genomic_DNA"/>
</dbReference>
<reference evidence="1 2" key="1">
    <citation type="submission" date="2013-08" db="EMBL/GenBank/DDBJ databases">
        <title>Flavobacterium limnosediminis JC2902 genome sequencing.</title>
        <authorList>
            <person name="Lee K."/>
            <person name="Yi H."/>
            <person name="Park S."/>
            <person name="Chun J."/>
        </authorList>
    </citation>
    <scope>NUCLEOTIDE SEQUENCE [LARGE SCALE GENOMIC DNA]</scope>
    <source>
        <strain evidence="1 2">JC2902</strain>
    </source>
</reference>
<accession>V6SXE4</accession>
<comment type="caution">
    <text evidence="1">The sequence shown here is derived from an EMBL/GenBank/DDBJ whole genome shotgun (WGS) entry which is preliminary data.</text>
</comment>
<sequence length="546" mass="58726">MTFLMVIAMISCSKEDSTEQTAPITQEGGAISGSQIVTVTFDNITLTQFEYQGTIGGIPVNLVQTGEHTLAFYLPNEVLTGAHDLIIPGLSNATVHYDISPTVLTGTADENVVDLFANLNTFAQTLGNDPQAVSAQNAINTLITHYNNASAAEKASIATLYKANKQLFDHLILTDFSDITGRNTVTETKIHINKHVAAIALVGVAALGVAASPVLGCAILAVAGYKAVKANTEALENIYDKTSTIVSGWFSNKNHSSANRTPDIILTDNIAKELTFNIKERKLIASDASKTEPLAVQYFNSISLYNHIVAENNPVIAQTNTEEHTDFDSLPQEALPASNPDVVSPVDDSFMENVQFSVNDPNVSIVTAALSSNGQLNLKLKLNGAPTTLPVRTNLHISYNDGFSSFSGNIPVTVEASLIGTWTLVSFEDGVSLGTYVELFTSPSCPSVATQSYTVLNETLVIGEGTYSFVEQDKYRFYNQSILTSNCSIETDAADTFETYTDTGSGTYVLDGNTFTATSSNDEVTTHTIQFITLNKVKVGDRIYVR</sequence>
<dbReference type="eggNOG" id="COG1293">
    <property type="taxonomic scope" value="Bacteria"/>
</dbReference>
<dbReference type="Proteomes" id="UP000018004">
    <property type="component" value="Unassembled WGS sequence"/>
</dbReference>
<gene>
    <name evidence="1" type="ORF">FLJC2902T_11230</name>
</gene>
<evidence type="ECO:0000313" key="1">
    <source>
        <dbReference type="EMBL" id="ESU29085.1"/>
    </source>
</evidence>
<dbReference type="AlphaFoldDB" id="V6SXE4"/>
<proteinExistence type="predicted"/>